<evidence type="ECO:0000256" key="2">
    <source>
        <dbReference type="ARBA" id="ARBA00001936"/>
    </source>
</evidence>
<dbReference type="PANTHER" id="PTHR43226">
    <property type="entry name" value="XAA-PRO AMINOPEPTIDASE 3"/>
    <property type="match status" value="1"/>
</dbReference>
<evidence type="ECO:0000313" key="15">
    <source>
        <dbReference type="Proteomes" id="UP000550401"/>
    </source>
</evidence>
<dbReference type="FunFam" id="3.90.230.10:FF:000002">
    <property type="entry name" value="Xaa-Pro aminopeptidase 3"/>
    <property type="match status" value="1"/>
</dbReference>
<comment type="catalytic activity">
    <reaction evidence="1">
        <text>Release of any N-terminal amino acid, including proline, that is linked to proline, even from a dipeptide or tripeptide.</text>
        <dbReference type="EC" id="3.4.11.9"/>
    </reaction>
</comment>
<dbReference type="InterPro" id="IPR036005">
    <property type="entry name" value="Creatinase/aminopeptidase-like"/>
</dbReference>
<accession>A0A839EZM3</accession>
<keyword evidence="14" id="KW-0031">Aminopeptidase</keyword>
<dbReference type="Pfam" id="PF05195">
    <property type="entry name" value="AMP_N"/>
    <property type="match status" value="1"/>
</dbReference>
<evidence type="ECO:0000256" key="7">
    <source>
        <dbReference type="ARBA" id="ARBA00022801"/>
    </source>
</evidence>
<dbReference type="GO" id="GO:0030145">
    <property type="term" value="F:manganese ion binding"/>
    <property type="evidence" value="ECO:0007669"/>
    <property type="project" value="InterPro"/>
</dbReference>
<comment type="cofactor">
    <cofactor evidence="2">
        <name>Mn(2+)</name>
        <dbReference type="ChEBI" id="CHEBI:29035"/>
    </cofactor>
</comment>
<dbReference type="GO" id="GO:0005829">
    <property type="term" value="C:cytosol"/>
    <property type="evidence" value="ECO:0007669"/>
    <property type="project" value="TreeGrafter"/>
</dbReference>
<feature type="domain" description="Aminopeptidase P N-terminal" evidence="13">
    <location>
        <begin position="2"/>
        <end position="136"/>
    </location>
</feature>
<organism evidence="14 15">
    <name type="scientific">Dokdonella fugitiva</name>
    <dbReference type="NCBI Taxonomy" id="328517"/>
    <lineage>
        <taxon>Bacteria</taxon>
        <taxon>Pseudomonadati</taxon>
        <taxon>Pseudomonadota</taxon>
        <taxon>Gammaproteobacteria</taxon>
        <taxon>Lysobacterales</taxon>
        <taxon>Rhodanobacteraceae</taxon>
        <taxon>Dokdonella</taxon>
    </lineage>
</organism>
<evidence type="ECO:0000256" key="6">
    <source>
        <dbReference type="ARBA" id="ARBA00022723"/>
    </source>
</evidence>
<dbReference type="Gene3D" id="3.90.230.10">
    <property type="entry name" value="Creatinase/methionine aminopeptidase superfamily"/>
    <property type="match status" value="1"/>
</dbReference>
<dbReference type="SUPFAM" id="SSF53092">
    <property type="entry name" value="Creatinase/prolidase N-terminal domain"/>
    <property type="match status" value="1"/>
</dbReference>
<dbReference type="GO" id="GO:0070006">
    <property type="term" value="F:metalloaminopeptidase activity"/>
    <property type="evidence" value="ECO:0007669"/>
    <property type="project" value="InterPro"/>
</dbReference>
<proteinExistence type="inferred from homology"/>
<dbReference type="InterPro" id="IPR000994">
    <property type="entry name" value="Pept_M24"/>
</dbReference>
<dbReference type="EC" id="3.4.11.9" evidence="4"/>
<evidence type="ECO:0000256" key="4">
    <source>
        <dbReference type="ARBA" id="ARBA00012574"/>
    </source>
</evidence>
<keyword evidence="9" id="KW-0464">Manganese</keyword>
<evidence type="ECO:0000256" key="11">
    <source>
        <dbReference type="ARBA" id="ARBA00075356"/>
    </source>
</evidence>
<comment type="similarity">
    <text evidence="3">Belongs to the peptidase M24B family.</text>
</comment>
<dbReference type="Proteomes" id="UP000550401">
    <property type="component" value="Unassembled WGS sequence"/>
</dbReference>
<dbReference type="InterPro" id="IPR052433">
    <property type="entry name" value="X-Pro_dipept-like"/>
</dbReference>
<dbReference type="SMART" id="SM01011">
    <property type="entry name" value="AMP_N"/>
    <property type="match status" value="1"/>
</dbReference>
<evidence type="ECO:0000256" key="12">
    <source>
        <dbReference type="ARBA" id="ARBA00081411"/>
    </source>
</evidence>
<dbReference type="SUPFAM" id="SSF55920">
    <property type="entry name" value="Creatinase/aminopeptidase"/>
    <property type="match status" value="1"/>
</dbReference>
<evidence type="ECO:0000256" key="8">
    <source>
        <dbReference type="ARBA" id="ARBA00023049"/>
    </source>
</evidence>
<keyword evidence="6" id="KW-0479">Metal-binding</keyword>
<evidence type="ECO:0000313" key="14">
    <source>
        <dbReference type="EMBL" id="MBA8887806.1"/>
    </source>
</evidence>
<evidence type="ECO:0000256" key="1">
    <source>
        <dbReference type="ARBA" id="ARBA00001424"/>
    </source>
</evidence>
<dbReference type="NCBIfam" id="NF008131">
    <property type="entry name" value="PRK10879.1"/>
    <property type="match status" value="1"/>
</dbReference>
<evidence type="ECO:0000259" key="13">
    <source>
        <dbReference type="SMART" id="SM01011"/>
    </source>
</evidence>
<keyword evidence="5" id="KW-0645">Protease</keyword>
<dbReference type="InterPro" id="IPR029149">
    <property type="entry name" value="Creatin/AminoP/Spt16_N"/>
</dbReference>
<dbReference type="CDD" id="cd01087">
    <property type="entry name" value="Prolidase"/>
    <property type="match status" value="1"/>
</dbReference>
<comment type="caution">
    <text evidence="14">The sequence shown here is derived from an EMBL/GenBank/DDBJ whole genome shotgun (WGS) entry which is preliminary data.</text>
</comment>
<dbReference type="Pfam" id="PF00557">
    <property type="entry name" value="Peptidase_M24"/>
    <property type="match status" value="1"/>
</dbReference>
<evidence type="ECO:0000256" key="3">
    <source>
        <dbReference type="ARBA" id="ARBA00008766"/>
    </source>
</evidence>
<dbReference type="PANTHER" id="PTHR43226:SF4">
    <property type="entry name" value="XAA-PRO AMINOPEPTIDASE 3"/>
    <property type="match status" value="1"/>
</dbReference>
<evidence type="ECO:0000256" key="10">
    <source>
        <dbReference type="ARBA" id="ARBA00069363"/>
    </source>
</evidence>
<evidence type="ECO:0000256" key="5">
    <source>
        <dbReference type="ARBA" id="ARBA00022670"/>
    </source>
</evidence>
<keyword evidence="8" id="KW-0482">Metalloprotease</keyword>
<keyword evidence="15" id="KW-1185">Reference proteome</keyword>
<sequence length="437" mass="49059">MIEPREYARRRKQLMRMAGPDAIVIVAAAPERLRNNDAHYPYRQDSDFHYLTGFPEPDAVLALVPGRDPSETILFCRERDAERERWDGPRAGTDGAVATWGLDDAFPIDDIDDILPGLIEGRTRVYYHFGRDTEFDLKIIGWVNRVRAQVRLGAKPPHEFVALSHLLHDLRLYKSRAELRLMRRSAQIAAEAHLRAMRATRPGLNEHEVEAELLHAFRKHGAVPSYEPIVGGGANGCVLHYRANNAELRDGDLLLVDAGAEYQCYASDITRTWPVNGRFSPEQRALYDIVLAAQLDAIDEVRAGRSFDAYHEAAVRTITRGLCRLGLLAGSVEKNLREHAYRKFYMHKTGHWLGLDVHDVGDYRIDGEFRVLEPGMVVTVEPGLYVAPDAKGVPAKFRGIGIRIEDDVLVTGGDPDVMSAGVPKQADEIEALMAERR</sequence>
<protein>
    <recommendedName>
        <fullName evidence="10">Xaa-Pro aminopeptidase</fullName>
        <ecNumber evidence="4">3.4.11.9</ecNumber>
    </recommendedName>
    <alternativeName>
        <fullName evidence="11">Aminopeptidase P II</fullName>
    </alternativeName>
    <alternativeName>
        <fullName evidence="12">X-Pro aminopeptidase</fullName>
    </alternativeName>
</protein>
<dbReference type="GO" id="GO:0006508">
    <property type="term" value="P:proteolysis"/>
    <property type="evidence" value="ECO:0007669"/>
    <property type="project" value="UniProtKB-KW"/>
</dbReference>
<dbReference type="RefSeq" id="WP_182530842.1">
    <property type="nucleotide sequence ID" value="NZ_JACGXL010000002.1"/>
</dbReference>
<name>A0A839EZM3_9GAMM</name>
<gene>
    <name evidence="14" type="ORF">FHW12_002020</name>
</gene>
<evidence type="ECO:0000256" key="9">
    <source>
        <dbReference type="ARBA" id="ARBA00023211"/>
    </source>
</evidence>
<dbReference type="InterPro" id="IPR007865">
    <property type="entry name" value="Aminopep_P_N"/>
</dbReference>
<dbReference type="Gene3D" id="3.40.350.10">
    <property type="entry name" value="Creatinase/prolidase N-terminal domain"/>
    <property type="match status" value="1"/>
</dbReference>
<reference evidence="14 15" key="1">
    <citation type="submission" date="2020-07" db="EMBL/GenBank/DDBJ databases">
        <title>Genomic Encyclopedia of Type Strains, Phase IV (KMG-V): Genome sequencing to study the core and pangenomes of soil and plant-associated prokaryotes.</title>
        <authorList>
            <person name="Whitman W."/>
        </authorList>
    </citation>
    <scope>NUCLEOTIDE SEQUENCE [LARGE SCALE GENOMIC DNA]</scope>
    <source>
        <strain evidence="14 15">RH2WT43</strain>
    </source>
</reference>
<dbReference type="EMBL" id="JACGXL010000002">
    <property type="protein sequence ID" value="MBA8887806.1"/>
    <property type="molecule type" value="Genomic_DNA"/>
</dbReference>
<dbReference type="AlphaFoldDB" id="A0A839EZM3"/>
<keyword evidence="7 14" id="KW-0378">Hydrolase</keyword>